<dbReference type="Proteomes" id="UP000709959">
    <property type="component" value="Unassembled WGS sequence"/>
</dbReference>
<sequence length="599" mass="66613">MSKPAPIRATLRPLDLAQHLFEVELVFPAEALARGAVAAMPAWTPGSYLVRDYARFVDRVRWVDGPQERTLEKLDKQRWALPASGRDLTVRYRVYGNDLTVRTNHVDATHAQIIPAATFLYLEGQLDRPVTVRFEGFPPAWSVASALPLKQGAYQARDFDTLVDSPFELGAFRTRSFKAGGTAFELAFTGDHNGDEARITEATRKIVEAAGALFGGFPFRRYLFLFTFAPGLRGGLEHRDCTSLISDSHAFDRQEGYHALHQLVAHEFFHAWNVKRLHDPALGPFDYSRENPTKLLWFHEGLTSYMEHVIVLRAGVVPWSHAAKELARCWSEQAQRPGRLEQSLEESSWDTWIRLYKPHEFSPNSTVSYYDKGELVGWLMDAALREGSRGKAGLPELFALLWARHGERGLTDADVRAAFRELSGRDPGPFWEAYVSGRAELDAALLRRALGLSLEAQAPWQALSQEEQRDPVSLQRARSWTGLQLTANGPVVQNVIPGSPAAAAGLSFGMEILAVDGWRTKTPAEVQRGLAQPGPGGSARILAADRGRVFEVEVPVIENPERGFRLVPDPAASVTQRSAFEAAYGQPWPVPAPKRGKRP</sequence>
<dbReference type="SUPFAM" id="SSF50156">
    <property type="entry name" value="PDZ domain-like"/>
    <property type="match status" value="1"/>
</dbReference>
<dbReference type="Gene3D" id="2.30.42.10">
    <property type="match status" value="1"/>
</dbReference>
<dbReference type="EMBL" id="JADKCH010000001">
    <property type="protein sequence ID" value="MBK8571035.1"/>
    <property type="molecule type" value="Genomic_DNA"/>
</dbReference>
<dbReference type="Gene3D" id="2.60.40.3650">
    <property type="match status" value="1"/>
</dbReference>
<evidence type="ECO:0000313" key="3">
    <source>
        <dbReference type="Proteomes" id="UP000709959"/>
    </source>
</evidence>
<dbReference type="AlphaFoldDB" id="A0A936EZP6"/>
<feature type="domain" description="PDZ" evidence="1">
    <location>
        <begin position="471"/>
        <end position="517"/>
    </location>
</feature>
<dbReference type="InterPro" id="IPR024191">
    <property type="entry name" value="Peptidase_M61"/>
</dbReference>
<dbReference type="InterPro" id="IPR001478">
    <property type="entry name" value="PDZ"/>
</dbReference>
<comment type="caution">
    <text evidence="2">The sequence shown here is derived from an EMBL/GenBank/DDBJ whole genome shotgun (WGS) entry which is preliminary data.</text>
</comment>
<dbReference type="SUPFAM" id="SSF55486">
    <property type="entry name" value="Metalloproteases ('zincins'), catalytic domain"/>
    <property type="match status" value="1"/>
</dbReference>
<dbReference type="InterPro" id="IPR027268">
    <property type="entry name" value="Peptidase_M4/M1_CTD_sf"/>
</dbReference>
<name>A0A936EZP6_9BACT</name>
<proteinExistence type="predicted"/>
<dbReference type="Gene3D" id="1.10.390.10">
    <property type="entry name" value="Neutral Protease Domain 2"/>
    <property type="match status" value="1"/>
</dbReference>
<protein>
    <submittedName>
        <fullName evidence="2">PDZ domain-containing protein</fullName>
    </submittedName>
</protein>
<gene>
    <name evidence="2" type="ORF">IPN91_00040</name>
</gene>
<dbReference type="InterPro" id="IPR040756">
    <property type="entry name" value="Peptidase_M61_N"/>
</dbReference>
<dbReference type="InterPro" id="IPR007963">
    <property type="entry name" value="Peptidase_M61_catalytic"/>
</dbReference>
<dbReference type="InterPro" id="IPR036034">
    <property type="entry name" value="PDZ_sf"/>
</dbReference>
<organism evidence="2 3">
    <name type="scientific">Candidatus Geothrix odensensis</name>
    <dbReference type="NCBI Taxonomy" id="2954440"/>
    <lineage>
        <taxon>Bacteria</taxon>
        <taxon>Pseudomonadati</taxon>
        <taxon>Acidobacteriota</taxon>
        <taxon>Holophagae</taxon>
        <taxon>Holophagales</taxon>
        <taxon>Holophagaceae</taxon>
        <taxon>Geothrix</taxon>
    </lineage>
</organism>
<evidence type="ECO:0000259" key="1">
    <source>
        <dbReference type="PROSITE" id="PS50106"/>
    </source>
</evidence>
<evidence type="ECO:0000313" key="2">
    <source>
        <dbReference type="EMBL" id="MBK8571035.1"/>
    </source>
</evidence>
<dbReference type="PIRSF" id="PIRSF016493">
    <property type="entry name" value="Glycyl_aminpptds"/>
    <property type="match status" value="1"/>
</dbReference>
<dbReference type="Pfam" id="PF05299">
    <property type="entry name" value="Peptidase_M61"/>
    <property type="match status" value="1"/>
</dbReference>
<reference evidence="2 3" key="1">
    <citation type="submission" date="2020-10" db="EMBL/GenBank/DDBJ databases">
        <title>Connecting structure to function with the recovery of over 1000 high-quality activated sludge metagenome-assembled genomes encoding full-length rRNA genes using long-read sequencing.</title>
        <authorList>
            <person name="Singleton C.M."/>
            <person name="Petriglieri F."/>
            <person name="Kristensen J.M."/>
            <person name="Kirkegaard R.H."/>
            <person name="Michaelsen T.Y."/>
            <person name="Andersen M.H."/>
            <person name="Karst S.M."/>
            <person name="Dueholm M.S."/>
            <person name="Nielsen P.H."/>
            <person name="Albertsen M."/>
        </authorList>
    </citation>
    <scope>NUCLEOTIDE SEQUENCE [LARGE SCALE GENOMIC DNA]</scope>
    <source>
        <strain evidence="2">OdNE_18-Q3-R46-58_MAXAC.008</strain>
    </source>
</reference>
<dbReference type="Pfam" id="PF17899">
    <property type="entry name" value="Peptidase_M61_N"/>
    <property type="match status" value="1"/>
</dbReference>
<dbReference type="PROSITE" id="PS50106">
    <property type="entry name" value="PDZ"/>
    <property type="match status" value="1"/>
</dbReference>
<accession>A0A936EZP6</accession>
<dbReference type="SMART" id="SM00228">
    <property type="entry name" value="PDZ"/>
    <property type="match status" value="1"/>
</dbReference>